<evidence type="ECO:0000313" key="2">
    <source>
        <dbReference type="EMBL" id="UWP86790.1"/>
    </source>
</evidence>
<feature type="domain" description="ChsH2 C-terminal OB-fold" evidence="1">
    <location>
        <begin position="5"/>
        <end position="62"/>
    </location>
</feature>
<accession>A0ABY5WBS5</accession>
<reference evidence="2" key="2">
    <citation type="submission" date="2022-09" db="EMBL/GenBank/DDBJ databases">
        <title>Biosynthetic gene clusters of Dactylosporangioum fulvum.</title>
        <authorList>
            <person name="Caradec T."/>
        </authorList>
    </citation>
    <scope>NUCLEOTIDE SEQUENCE</scope>
    <source>
        <strain evidence="2">NRRL B-16292</strain>
    </source>
</reference>
<dbReference type="EMBL" id="CP073720">
    <property type="protein sequence ID" value="UWP86790.1"/>
    <property type="molecule type" value="Genomic_DNA"/>
</dbReference>
<dbReference type="RefSeq" id="WP_259866317.1">
    <property type="nucleotide sequence ID" value="NZ_BAAAST010000004.1"/>
</dbReference>
<dbReference type="Pfam" id="PF01796">
    <property type="entry name" value="OB_ChsH2_C"/>
    <property type="match status" value="1"/>
</dbReference>
<organism evidence="2 3">
    <name type="scientific">Dactylosporangium fulvum</name>
    <dbReference type="NCBI Taxonomy" id="53359"/>
    <lineage>
        <taxon>Bacteria</taxon>
        <taxon>Bacillati</taxon>
        <taxon>Actinomycetota</taxon>
        <taxon>Actinomycetes</taxon>
        <taxon>Micromonosporales</taxon>
        <taxon>Micromonosporaceae</taxon>
        <taxon>Dactylosporangium</taxon>
    </lineage>
</organism>
<dbReference type="SUPFAM" id="SSF50249">
    <property type="entry name" value="Nucleic acid-binding proteins"/>
    <property type="match status" value="1"/>
</dbReference>
<proteinExistence type="predicted"/>
<reference evidence="2" key="1">
    <citation type="submission" date="2021-04" db="EMBL/GenBank/DDBJ databases">
        <authorList>
            <person name="Hartkoorn R.C."/>
            <person name="Beaudoing E."/>
            <person name="Hot D."/>
        </authorList>
    </citation>
    <scope>NUCLEOTIDE SEQUENCE</scope>
    <source>
        <strain evidence="2">NRRL B-16292</strain>
    </source>
</reference>
<dbReference type="InterPro" id="IPR012340">
    <property type="entry name" value="NA-bd_OB-fold"/>
</dbReference>
<keyword evidence="3" id="KW-1185">Reference proteome</keyword>
<evidence type="ECO:0000313" key="3">
    <source>
        <dbReference type="Proteomes" id="UP001059617"/>
    </source>
</evidence>
<dbReference type="InterPro" id="IPR002878">
    <property type="entry name" value="ChsH2_C"/>
</dbReference>
<sequence length="92" mass="10139">MVEADFSATGTVYASTLIHVSAPNLPNPYHVGYVDLPEGVRIFGHFATADPVPPDCRVRVVAHERPDDQTGPFVRFRFFLDGPSNGRRNENG</sequence>
<protein>
    <submittedName>
        <fullName evidence="2">OB-fold domain-containing protein</fullName>
    </submittedName>
</protein>
<dbReference type="Proteomes" id="UP001059617">
    <property type="component" value="Chromosome"/>
</dbReference>
<name>A0ABY5WBS5_9ACTN</name>
<evidence type="ECO:0000259" key="1">
    <source>
        <dbReference type="Pfam" id="PF01796"/>
    </source>
</evidence>
<gene>
    <name evidence="2" type="ORF">Dfulv_22125</name>
</gene>